<dbReference type="GO" id="GO:0005737">
    <property type="term" value="C:cytoplasm"/>
    <property type="evidence" value="ECO:0007669"/>
    <property type="project" value="UniProtKB-SubCell"/>
</dbReference>
<evidence type="ECO:0000256" key="2">
    <source>
        <dbReference type="ARBA" id="ARBA00004496"/>
    </source>
</evidence>
<keyword evidence="8" id="KW-0804">Transcription</keyword>
<evidence type="ECO:0000256" key="3">
    <source>
        <dbReference type="ARBA" id="ARBA00008030"/>
    </source>
</evidence>
<keyword evidence="6" id="KW-0805">Transcription regulation</keyword>
<evidence type="ECO:0000313" key="11">
    <source>
        <dbReference type="Proteomes" id="UP001630127"/>
    </source>
</evidence>
<comment type="similarity">
    <text evidence="3">Belongs to the CNOT11 family.</text>
</comment>
<gene>
    <name evidence="10" type="ORF">ACH5RR_023698</name>
</gene>
<comment type="subcellular location">
    <subcellularLocation>
        <location evidence="2">Cytoplasm</location>
    </subcellularLocation>
    <subcellularLocation>
        <location evidence="1">Nucleus</location>
    </subcellularLocation>
</comment>
<dbReference type="PANTHER" id="PTHR15975">
    <property type="entry name" value="CCR4-NOT TRANSCRIPTION COMPLEX SUBUNIT 11"/>
    <property type="match status" value="1"/>
</dbReference>
<evidence type="ECO:0000256" key="5">
    <source>
        <dbReference type="ARBA" id="ARBA00022490"/>
    </source>
</evidence>
<evidence type="ECO:0000256" key="4">
    <source>
        <dbReference type="ARBA" id="ARBA00014872"/>
    </source>
</evidence>
<evidence type="ECO:0000313" key="10">
    <source>
        <dbReference type="EMBL" id="KAL3516796.1"/>
    </source>
</evidence>
<keyword evidence="9" id="KW-0539">Nucleus</keyword>
<evidence type="ECO:0000256" key="6">
    <source>
        <dbReference type="ARBA" id="ARBA00023015"/>
    </source>
</evidence>
<proteinExistence type="inferred from homology"/>
<reference evidence="10 11" key="1">
    <citation type="submission" date="2024-11" db="EMBL/GenBank/DDBJ databases">
        <title>A near-complete genome assembly of Cinchona calisaya.</title>
        <authorList>
            <person name="Lian D.C."/>
            <person name="Zhao X.W."/>
            <person name="Wei L."/>
        </authorList>
    </citation>
    <scope>NUCLEOTIDE SEQUENCE [LARGE SCALE GENOMIC DNA]</scope>
    <source>
        <tissue evidence="10">Nenye</tissue>
    </source>
</reference>
<evidence type="ECO:0000256" key="8">
    <source>
        <dbReference type="ARBA" id="ARBA00023163"/>
    </source>
</evidence>
<keyword evidence="5" id="KW-0963">Cytoplasm</keyword>
<dbReference type="PANTHER" id="PTHR15975:SF0">
    <property type="entry name" value="CCR4-NOT TRANSCRIPTION COMPLEX SUBUNIT 11"/>
    <property type="match status" value="1"/>
</dbReference>
<dbReference type="AlphaFoldDB" id="A0ABD2ZBE8"/>
<comment type="caution">
    <text evidence="10">The sequence shown here is derived from an EMBL/GenBank/DDBJ whole genome shotgun (WGS) entry which is preliminary data.</text>
</comment>
<dbReference type="Proteomes" id="UP001630127">
    <property type="component" value="Unassembled WGS sequence"/>
</dbReference>
<evidence type="ECO:0000256" key="7">
    <source>
        <dbReference type="ARBA" id="ARBA00023158"/>
    </source>
</evidence>
<dbReference type="GO" id="GO:0005634">
    <property type="term" value="C:nucleus"/>
    <property type="evidence" value="ECO:0007669"/>
    <property type="project" value="UniProtKB-SubCell"/>
</dbReference>
<dbReference type="InterPro" id="IPR019312">
    <property type="entry name" value="CNOT11"/>
</dbReference>
<sequence>MATPKQIEEGLELEAAFQRVRDTLLKTRTEMSEIERLQALFDSSHRSSVQELIKEFNSAFESSRIYYICQFIARKLSRNDLNPAQRLLGFTILHQAYPSQLPCSHPFLSFLENAASDEKALYFERCFLLQLLGFTNSTIKAEVLKLSAEDYIRKFDPSSHQVLLELTNDPNLLSHWELTPNELPELLKNNPLMRLEVLTKLANSTEVKEYVRVFIAKALEDQPAQDQPAQDQPAQDQPAQDQPASGLEELVFYLLENDPKLSSSPEIKECVKGLIENALKKPLPSALAKLVLCLWAIRPELVEGWGLKQLHYKKSKIVSGIVAALVKLARASDINDNFSILAGVDMSFQIKMFDSLIQGKFPRNCMQHLGLELKIFLFKSRPSV</sequence>
<protein>
    <recommendedName>
        <fullName evidence="4">CCR4-NOT transcription complex subunit 11</fullName>
    </recommendedName>
</protein>
<dbReference type="GO" id="GO:0031047">
    <property type="term" value="P:regulatory ncRNA-mediated gene silencing"/>
    <property type="evidence" value="ECO:0007669"/>
    <property type="project" value="UniProtKB-KW"/>
</dbReference>
<keyword evidence="7" id="KW-0943">RNA-mediated gene silencing</keyword>
<evidence type="ECO:0000256" key="1">
    <source>
        <dbReference type="ARBA" id="ARBA00004123"/>
    </source>
</evidence>
<name>A0ABD2ZBE8_9GENT</name>
<keyword evidence="11" id="KW-1185">Reference proteome</keyword>
<accession>A0ABD2ZBE8</accession>
<evidence type="ECO:0000256" key="9">
    <source>
        <dbReference type="ARBA" id="ARBA00023242"/>
    </source>
</evidence>
<dbReference type="EMBL" id="JBJUIK010000010">
    <property type="protein sequence ID" value="KAL3516796.1"/>
    <property type="molecule type" value="Genomic_DNA"/>
</dbReference>
<organism evidence="10 11">
    <name type="scientific">Cinchona calisaya</name>
    <dbReference type="NCBI Taxonomy" id="153742"/>
    <lineage>
        <taxon>Eukaryota</taxon>
        <taxon>Viridiplantae</taxon>
        <taxon>Streptophyta</taxon>
        <taxon>Embryophyta</taxon>
        <taxon>Tracheophyta</taxon>
        <taxon>Spermatophyta</taxon>
        <taxon>Magnoliopsida</taxon>
        <taxon>eudicotyledons</taxon>
        <taxon>Gunneridae</taxon>
        <taxon>Pentapetalae</taxon>
        <taxon>asterids</taxon>
        <taxon>lamiids</taxon>
        <taxon>Gentianales</taxon>
        <taxon>Rubiaceae</taxon>
        <taxon>Cinchonoideae</taxon>
        <taxon>Cinchoneae</taxon>
        <taxon>Cinchona</taxon>
    </lineage>
</organism>